<keyword evidence="10 11" id="KW-0482">Metalloprotease</keyword>
<evidence type="ECO:0000313" key="12">
    <source>
        <dbReference type="EMBL" id="JAP94017.1"/>
    </source>
</evidence>
<dbReference type="InterPro" id="IPR001948">
    <property type="entry name" value="Peptidase_M18"/>
</dbReference>
<dbReference type="SUPFAM" id="SSF101821">
    <property type="entry name" value="Aminopeptidase/glucanase lid domain"/>
    <property type="match status" value="1"/>
</dbReference>
<evidence type="ECO:0000256" key="10">
    <source>
        <dbReference type="ARBA" id="ARBA00023049"/>
    </source>
</evidence>
<dbReference type="AlphaFoldDB" id="A0A146KBU8"/>
<dbReference type="Gene3D" id="2.30.250.10">
    <property type="entry name" value="Aminopeptidase i, Domain 2"/>
    <property type="match status" value="1"/>
</dbReference>
<dbReference type="Pfam" id="PF02127">
    <property type="entry name" value="Peptidase_M18"/>
    <property type="match status" value="1"/>
</dbReference>
<keyword evidence="5 11" id="KW-0031">Aminopeptidase</keyword>
<dbReference type="PANTHER" id="PTHR28570">
    <property type="entry name" value="ASPARTYL AMINOPEPTIDASE"/>
    <property type="match status" value="1"/>
</dbReference>
<dbReference type="PANTHER" id="PTHR28570:SF3">
    <property type="entry name" value="ASPARTYL AMINOPEPTIDASE"/>
    <property type="match status" value="1"/>
</dbReference>
<dbReference type="PRINTS" id="PR00932">
    <property type="entry name" value="AMINO1PTASE"/>
</dbReference>
<keyword evidence="8 11" id="KW-0378">Hydrolase</keyword>
<comment type="catalytic activity">
    <reaction evidence="1">
        <text>Release of an N-terminal aspartate or glutamate from a peptide, with a preference for aspartate.</text>
        <dbReference type="EC" id="3.4.11.21"/>
    </reaction>
</comment>
<dbReference type="GO" id="GO:0004177">
    <property type="term" value="F:aminopeptidase activity"/>
    <property type="evidence" value="ECO:0007669"/>
    <property type="project" value="UniProtKB-KW"/>
</dbReference>
<dbReference type="GO" id="GO:0006508">
    <property type="term" value="P:proteolysis"/>
    <property type="evidence" value="ECO:0007669"/>
    <property type="project" value="UniProtKB-KW"/>
</dbReference>
<dbReference type="GO" id="GO:0008237">
    <property type="term" value="F:metallopeptidase activity"/>
    <property type="evidence" value="ECO:0007669"/>
    <property type="project" value="UniProtKB-KW"/>
</dbReference>
<evidence type="ECO:0000256" key="8">
    <source>
        <dbReference type="ARBA" id="ARBA00022801"/>
    </source>
</evidence>
<accession>A0A146KBU8</accession>
<dbReference type="Gene3D" id="3.40.630.10">
    <property type="entry name" value="Zn peptidases"/>
    <property type="match status" value="1"/>
</dbReference>
<feature type="non-terminal residue" evidence="12">
    <location>
        <position position="1"/>
    </location>
</feature>
<dbReference type="EMBL" id="GDID01002589">
    <property type="protein sequence ID" value="JAP94017.1"/>
    <property type="molecule type" value="Transcribed_RNA"/>
</dbReference>
<evidence type="ECO:0000256" key="2">
    <source>
        <dbReference type="ARBA" id="ARBA00001947"/>
    </source>
</evidence>
<name>A0A146KBU8_9EUKA</name>
<proteinExistence type="inferred from homology"/>
<keyword evidence="9 11" id="KW-0862">Zinc</keyword>
<keyword evidence="6 11" id="KW-0645">Protease</keyword>
<comment type="similarity">
    <text evidence="3 11">Belongs to the peptidase M18 family.</text>
</comment>
<comment type="cofactor">
    <cofactor evidence="2">
        <name>Zn(2+)</name>
        <dbReference type="ChEBI" id="CHEBI:29105"/>
    </cofactor>
</comment>
<sequence>SQLPTIQDFIKKSPSPFHAVQQAIDLLKQHGFQHVRETAQIPKDKPAVYSRDSTSFIAYIPGTDFKTGFTSVQSHTDSPVLRIMQQGTTTTCGSLICIPCEPYSGPVLSRWLDRQLQLGGRITYIKDEKVHFKLIHKPSFGFIPSLAPHMLRGTDQKDWVPEGPECLVCCSDKQLANLSIDQFCRKIADLPEDCKITAVMLEFSAEEITQQGDILFCPRLDNLASVYSSVIGLINSLEQNEKTLHTRMIFGFNNEEVGSGTRAGAEGPAVMNWWARLSSLQAEELYQTLAKSIAASADGGHAQHQIKGAPSCHDPVPQLGGGIVMKYGQKQNYAFTDHVLSAAKLICQLQNVKYQNWIGKSYKAGGGTIGNIVSAGSDLNVVDCGIPMLAMHSCVEVCDVRDLQEFAKYAQGILDLGTQVMAQIHDEVNE</sequence>
<evidence type="ECO:0000256" key="6">
    <source>
        <dbReference type="ARBA" id="ARBA00022670"/>
    </source>
</evidence>
<keyword evidence="7 11" id="KW-0479">Metal-binding</keyword>
<reference evidence="12" key="1">
    <citation type="submission" date="2015-07" db="EMBL/GenBank/DDBJ databases">
        <title>Adaptation to a free-living lifestyle via gene acquisitions in the diplomonad Trepomonas sp. PC1.</title>
        <authorList>
            <person name="Xu F."/>
            <person name="Jerlstrom-Hultqvist J."/>
            <person name="Kolisko M."/>
            <person name="Simpson A.G.B."/>
            <person name="Roger A.J."/>
            <person name="Svard S.G."/>
            <person name="Andersson J.O."/>
        </authorList>
    </citation>
    <scope>NUCLEOTIDE SEQUENCE</scope>
    <source>
        <strain evidence="12">PC1</strain>
    </source>
</reference>
<evidence type="ECO:0000256" key="9">
    <source>
        <dbReference type="ARBA" id="ARBA00022833"/>
    </source>
</evidence>
<evidence type="ECO:0000256" key="5">
    <source>
        <dbReference type="ARBA" id="ARBA00022438"/>
    </source>
</evidence>
<evidence type="ECO:0000256" key="11">
    <source>
        <dbReference type="RuleBase" id="RU004386"/>
    </source>
</evidence>
<protein>
    <recommendedName>
        <fullName evidence="4">aspartyl aminopeptidase</fullName>
        <ecNumber evidence="4">3.4.11.21</ecNumber>
    </recommendedName>
</protein>
<dbReference type="InterPro" id="IPR023358">
    <property type="entry name" value="Peptidase_M18_dom2"/>
</dbReference>
<evidence type="ECO:0000256" key="3">
    <source>
        <dbReference type="ARBA" id="ARBA00008290"/>
    </source>
</evidence>
<evidence type="ECO:0000256" key="4">
    <source>
        <dbReference type="ARBA" id="ARBA00011965"/>
    </source>
</evidence>
<organism evidence="12">
    <name type="scientific">Trepomonas sp. PC1</name>
    <dbReference type="NCBI Taxonomy" id="1076344"/>
    <lineage>
        <taxon>Eukaryota</taxon>
        <taxon>Metamonada</taxon>
        <taxon>Diplomonadida</taxon>
        <taxon>Hexamitidae</taxon>
        <taxon>Hexamitinae</taxon>
        <taxon>Trepomonas</taxon>
    </lineage>
</organism>
<dbReference type="GO" id="GO:0005737">
    <property type="term" value="C:cytoplasm"/>
    <property type="evidence" value="ECO:0007669"/>
    <property type="project" value="UniProtKB-ARBA"/>
</dbReference>
<dbReference type="GO" id="GO:0008270">
    <property type="term" value="F:zinc ion binding"/>
    <property type="evidence" value="ECO:0007669"/>
    <property type="project" value="InterPro"/>
</dbReference>
<gene>
    <name evidence="12" type="ORF">TPC1_13482</name>
</gene>
<dbReference type="SUPFAM" id="SSF53187">
    <property type="entry name" value="Zn-dependent exopeptidases"/>
    <property type="match status" value="1"/>
</dbReference>
<evidence type="ECO:0000256" key="1">
    <source>
        <dbReference type="ARBA" id="ARBA00001335"/>
    </source>
</evidence>
<dbReference type="EC" id="3.4.11.21" evidence="4"/>
<evidence type="ECO:0000256" key="7">
    <source>
        <dbReference type="ARBA" id="ARBA00022723"/>
    </source>
</evidence>